<feature type="region of interest" description="Disordered" evidence="1">
    <location>
        <begin position="29"/>
        <end position="97"/>
    </location>
</feature>
<feature type="compositionally biased region" description="Low complexity" evidence="1">
    <location>
        <begin position="53"/>
        <end position="69"/>
    </location>
</feature>
<name>A0A9D1TD77_9FIRM</name>
<evidence type="ECO:0000256" key="2">
    <source>
        <dbReference type="SAM" id="SignalP"/>
    </source>
</evidence>
<reference evidence="3" key="1">
    <citation type="submission" date="2020-10" db="EMBL/GenBank/DDBJ databases">
        <authorList>
            <person name="Gilroy R."/>
        </authorList>
    </citation>
    <scope>NUCLEOTIDE SEQUENCE</scope>
    <source>
        <strain evidence="3">CHK183-6373</strain>
    </source>
</reference>
<sequence length="97" mass="9902">MKRIKRWASAWLIICMLLAATPVLAMAEAAEGASPTPTAETSAAPEEPHAAEPEQSASPEPSAAADVSANGTTPASTTGAADFAQSPFSPALRPRSR</sequence>
<keyword evidence="2" id="KW-0732">Signal</keyword>
<gene>
    <name evidence="3" type="ORF">IAA64_10790</name>
</gene>
<comment type="caution">
    <text evidence="3">The sequence shown here is derived from an EMBL/GenBank/DDBJ whole genome shotgun (WGS) entry which is preliminary data.</text>
</comment>
<feature type="chain" id="PRO_5038876455" evidence="2">
    <location>
        <begin position="26"/>
        <end position="97"/>
    </location>
</feature>
<protein>
    <submittedName>
        <fullName evidence="3">Uncharacterized protein</fullName>
    </submittedName>
</protein>
<proteinExistence type="predicted"/>
<evidence type="ECO:0000256" key="1">
    <source>
        <dbReference type="SAM" id="MobiDB-lite"/>
    </source>
</evidence>
<accession>A0A9D1TD77</accession>
<organism evidence="3 4">
    <name type="scientific">Candidatus Ornithocaccomicrobium faecavium</name>
    <dbReference type="NCBI Taxonomy" id="2840890"/>
    <lineage>
        <taxon>Bacteria</taxon>
        <taxon>Bacillati</taxon>
        <taxon>Bacillota</taxon>
        <taxon>Clostridia</taxon>
        <taxon>Candidatus Ornithocaccomicrobium</taxon>
    </lineage>
</organism>
<reference evidence="3" key="2">
    <citation type="journal article" date="2021" name="PeerJ">
        <title>Extensive microbial diversity within the chicken gut microbiome revealed by metagenomics and culture.</title>
        <authorList>
            <person name="Gilroy R."/>
            <person name="Ravi A."/>
            <person name="Getino M."/>
            <person name="Pursley I."/>
            <person name="Horton D.L."/>
            <person name="Alikhan N.F."/>
            <person name="Baker D."/>
            <person name="Gharbi K."/>
            <person name="Hall N."/>
            <person name="Watson M."/>
            <person name="Adriaenssens E.M."/>
            <person name="Foster-Nyarko E."/>
            <person name="Jarju S."/>
            <person name="Secka A."/>
            <person name="Antonio M."/>
            <person name="Oren A."/>
            <person name="Chaudhuri R.R."/>
            <person name="La Ragione R."/>
            <person name="Hildebrand F."/>
            <person name="Pallen M.J."/>
        </authorList>
    </citation>
    <scope>NUCLEOTIDE SEQUENCE</scope>
    <source>
        <strain evidence="3">CHK183-6373</strain>
    </source>
</reference>
<dbReference type="EMBL" id="DVOT01000195">
    <property type="protein sequence ID" value="HIV28451.1"/>
    <property type="molecule type" value="Genomic_DNA"/>
</dbReference>
<feature type="compositionally biased region" description="Low complexity" evidence="1">
    <location>
        <begin position="33"/>
        <end position="45"/>
    </location>
</feature>
<evidence type="ECO:0000313" key="3">
    <source>
        <dbReference type="EMBL" id="HIV28451.1"/>
    </source>
</evidence>
<feature type="compositionally biased region" description="Polar residues" evidence="1">
    <location>
        <begin position="70"/>
        <end position="79"/>
    </location>
</feature>
<dbReference type="Proteomes" id="UP000886884">
    <property type="component" value="Unassembled WGS sequence"/>
</dbReference>
<dbReference type="AlphaFoldDB" id="A0A9D1TD77"/>
<feature type="signal peptide" evidence="2">
    <location>
        <begin position="1"/>
        <end position="25"/>
    </location>
</feature>
<evidence type="ECO:0000313" key="4">
    <source>
        <dbReference type="Proteomes" id="UP000886884"/>
    </source>
</evidence>